<dbReference type="AlphaFoldDB" id="A0A1C6WQF3"/>
<dbReference type="Pfam" id="PF06022">
    <property type="entry name" value="Cir_Bir_Yir"/>
    <property type="match status" value="1"/>
</dbReference>
<feature type="non-terminal residue" evidence="1">
    <location>
        <position position="177"/>
    </location>
</feature>
<evidence type="ECO:0000313" key="1">
    <source>
        <dbReference type="EMBL" id="SCL91331.1"/>
    </source>
</evidence>
<reference evidence="1" key="1">
    <citation type="submission" date="2016-08" db="EMBL/GenBank/DDBJ databases">
        <authorList>
            <consortium name="Pathogen Informatics"/>
        </authorList>
    </citation>
    <scope>NUCLEOTIDE SEQUENCE</scope>
    <source>
        <strain evidence="1">DS</strain>
    </source>
</reference>
<accession>A0A1C6WQF3</accession>
<name>A0A1C6WQF3_PLACE</name>
<gene>
    <name evidence="1" type="ORF">PCHDS_000539400</name>
</gene>
<proteinExistence type="predicted"/>
<organism evidence="1">
    <name type="scientific">Plasmodium chabaudi adami</name>
    <dbReference type="NCBI Taxonomy" id="5826"/>
    <lineage>
        <taxon>Eukaryota</taxon>
        <taxon>Sar</taxon>
        <taxon>Alveolata</taxon>
        <taxon>Apicomplexa</taxon>
        <taxon>Aconoidasida</taxon>
        <taxon>Haemosporida</taxon>
        <taxon>Plasmodiidae</taxon>
        <taxon>Plasmodium</taxon>
        <taxon>Plasmodium (Vinckeia)</taxon>
    </lineage>
</organism>
<dbReference type="EMBL" id="FMIN01000401">
    <property type="protein sequence ID" value="SCL91331.1"/>
    <property type="molecule type" value="Genomic_DNA"/>
</dbReference>
<sequence length="177" mass="21503">MHHEVCKAFRKADYAFKDKKPDLDVINSQNGPYVQDCPYDNKSKSHKCKNDLEGMYVLCLHLFHDLFNLPQETLKRENDDNQYVEYIMMWLGDRLFNIESYSSSTLIDFYNNYLIKLPKFNRYKSLIEKKKHLKDAHIVHMRRFYLLFQEVCYISLKYSKNNLNMDKMKRDYTFLHN</sequence>
<protein>
    <submittedName>
        <fullName evidence="1">Plasmodium variant antigen protein Cir/Yir/Bir, putative</fullName>
    </submittedName>
</protein>
<dbReference type="InterPro" id="IPR006477">
    <property type="entry name" value="Yir_bir_cir"/>
</dbReference>
<dbReference type="Proteomes" id="UP000507536">
    <property type="component" value="Unassembled WGS sequence"/>
</dbReference>